<organism evidence="1 2">
    <name type="scientific">Ditylenchus destructor</name>
    <dbReference type="NCBI Taxonomy" id="166010"/>
    <lineage>
        <taxon>Eukaryota</taxon>
        <taxon>Metazoa</taxon>
        <taxon>Ecdysozoa</taxon>
        <taxon>Nematoda</taxon>
        <taxon>Chromadorea</taxon>
        <taxon>Rhabditida</taxon>
        <taxon>Tylenchina</taxon>
        <taxon>Tylenchomorpha</taxon>
        <taxon>Sphaerularioidea</taxon>
        <taxon>Anguinidae</taxon>
        <taxon>Anguininae</taxon>
        <taxon>Ditylenchus</taxon>
    </lineage>
</organism>
<accession>A0AAD4QYR9</accession>
<protein>
    <recommendedName>
        <fullName evidence="3">F-box domain-containing protein</fullName>
    </recommendedName>
</protein>
<dbReference type="Proteomes" id="UP001201812">
    <property type="component" value="Unassembled WGS sequence"/>
</dbReference>
<evidence type="ECO:0008006" key="3">
    <source>
        <dbReference type="Google" id="ProtNLM"/>
    </source>
</evidence>
<sequence>MLPTDVIMDILKCMNRDGLQKIQTSARVINDIITRDFPSKPLHFLDENIVLYIRNSANNVLLLEVCRPNQCFEPTISGWQNCEQRGNCVHSYPMDKMRPLSANYLRYRSVVIYIDEDDGITPYTPEHIASLEAISHIWSDQILSIIDCSDYNTESLKLMFKSSAILQCRTLRVFVSVSFVFSDFLQCSSLYNLHAIYFMWKVVADEIVSIIQHKAAFPMSDTILILCVQDELDMLYALDTVKEEFLTSSVPCRLRIIIEVIFIYHNSLTENLDFRLENSGTKEVLQLNHITKQEAKQKLDVVLYEYTNDCSPSIVDGVDGQASTNSHNVRMLPAYVLIDILKCMSRDALERIQGTTRTLNILIRSDFSLKPLRVVGNSYLGIYIKGGQLLLTIHRRKSCTDECLALSVRAGWQKCNMWHRCKHKYTLDQMHPFLAECVRFQRTKIIIDSHELYSSKAITELESIAHIWSEQHLAITDFVYTEENALCPLLSNSNMLRCRILDVYGDRTNFVENSRKYPALYALHAISYTWRILADEIVVLSRNKAKFPQSDCMFLFPGTHQDVMLDALEIIREVS</sequence>
<dbReference type="EMBL" id="JAKKPZ010000068">
    <property type="protein sequence ID" value="KAI1704409.1"/>
    <property type="molecule type" value="Genomic_DNA"/>
</dbReference>
<keyword evidence="2" id="KW-1185">Reference proteome</keyword>
<evidence type="ECO:0000313" key="2">
    <source>
        <dbReference type="Proteomes" id="UP001201812"/>
    </source>
</evidence>
<evidence type="ECO:0000313" key="1">
    <source>
        <dbReference type="EMBL" id="KAI1704409.1"/>
    </source>
</evidence>
<dbReference type="AlphaFoldDB" id="A0AAD4QYR9"/>
<gene>
    <name evidence="1" type="ORF">DdX_14276</name>
</gene>
<name>A0AAD4QYR9_9BILA</name>
<proteinExistence type="predicted"/>
<reference evidence="1" key="1">
    <citation type="submission" date="2022-01" db="EMBL/GenBank/DDBJ databases">
        <title>Genome Sequence Resource for Two Populations of Ditylenchus destructor, the Migratory Endoparasitic Phytonematode.</title>
        <authorList>
            <person name="Zhang H."/>
            <person name="Lin R."/>
            <person name="Xie B."/>
        </authorList>
    </citation>
    <scope>NUCLEOTIDE SEQUENCE</scope>
    <source>
        <strain evidence="1">BazhouSP</strain>
    </source>
</reference>
<comment type="caution">
    <text evidence="1">The sequence shown here is derived from an EMBL/GenBank/DDBJ whole genome shotgun (WGS) entry which is preliminary data.</text>
</comment>